<dbReference type="GO" id="GO:0016740">
    <property type="term" value="F:transferase activity"/>
    <property type="evidence" value="ECO:0007669"/>
    <property type="project" value="UniProtKB-KW"/>
</dbReference>
<dbReference type="Proteomes" id="UP000014065">
    <property type="component" value="Unassembled WGS sequence"/>
</dbReference>
<organism evidence="3 4">
    <name type="scientific">Candidatus Nitrosarchaeum limnium BG20</name>
    <dbReference type="NCBI Taxonomy" id="859192"/>
    <lineage>
        <taxon>Archaea</taxon>
        <taxon>Nitrososphaerota</taxon>
        <taxon>Nitrososphaeria</taxon>
        <taxon>Nitrosopumilales</taxon>
        <taxon>Nitrosopumilaceae</taxon>
        <taxon>Nitrosarchaeum</taxon>
    </lineage>
</organism>
<evidence type="ECO:0000259" key="2">
    <source>
        <dbReference type="PROSITE" id="PS50110"/>
    </source>
</evidence>
<dbReference type="PANTHER" id="PTHR44591:SF3">
    <property type="entry name" value="RESPONSE REGULATORY DOMAIN-CONTAINING PROTEIN"/>
    <property type="match status" value="1"/>
</dbReference>
<dbReference type="EMBL" id="AHJG01000180">
    <property type="protein sequence ID" value="EPA05504.1"/>
    <property type="molecule type" value="Genomic_DNA"/>
</dbReference>
<protein>
    <submittedName>
        <fullName evidence="3">Putative sporulation initiation phosphotransferase F</fullName>
    </submittedName>
</protein>
<dbReference type="AlphaFoldDB" id="S2ET23"/>
<evidence type="ECO:0000256" key="1">
    <source>
        <dbReference type="ARBA" id="ARBA00022553"/>
    </source>
</evidence>
<dbReference type="SUPFAM" id="SSF52172">
    <property type="entry name" value="CheY-like"/>
    <property type="match status" value="1"/>
</dbReference>
<comment type="caution">
    <text evidence="3">The sequence shown here is derived from an EMBL/GenBank/DDBJ whole genome shotgun (WGS) entry which is preliminary data.</text>
</comment>
<dbReference type="InterPro" id="IPR001789">
    <property type="entry name" value="Sig_transdc_resp-reg_receiver"/>
</dbReference>
<sequence length="129" mass="14241">MAKTILVVEDDVDLLDLYEEVLQANAYNVVKATNGLEAISKYKKAQPDLVVMDGNMSEMDGYEAFSKIIKIDKDARVVIVTGYSNSDPKSKKALEQGLIAIISKPVGIDTLLDVVKKYSLHKPILKNNI</sequence>
<dbReference type="Pfam" id="PF00072">
    <property type="entry name" value="Response_reg"/>
    <property type="match status" value="1"/>
</dbReference>
<accession>S2ET23</accession>
<dbReference type="CDD" id="cd00156">
    <property type="entry name" value="REC"/>
    <property type="match status" value="1"/>
</dbReference>
<dbReference type="PROSITE" id="PS50110">
    <property type="entry name" value="RESPONSE_REGULATORY"/>
    <property type="match status" value="1"/>
</dbReference>
<dbReference type="RefSeq" id="WP_238527532.1">
    <property type="nucleotide sequence ID" value="NZ_AHJG01000180.1"/>
</dbReference>
<reference evidence="3 4" key="1">
    <citation type="journal article" date="2012" name="J. Bacteriol.">
        <title>Genome Sequence of "Candidatus Nitrosoarchaeum limnia" BG20, a Low-Salinity Ammonia-Oxidizing Archaeon from the San Francisco Bay Estuary.</title>
        <authorList>
            <person name="Mosier A.C."/>
            <person name="Allen E.E."/>
            <person name="Kim M."/>
            <person name="Ferriera S."/>
            <person name="Francis C.A."/>
        </authorList>
    </citation>
    <scope>NUCLEOTIDE SEQUENCE [LARGE SCALE GENOMIC DNA]</scope>
    <source>
        <strain evidence="3 4">BG20</strain>
    </source>
</reference>
<proteinExistence type="predicted"/>
<dbReference type="InterPro" id="IPR050595">
    <property type="entry name" value="Bact_response_regulator"/>
</dbReference>
<dbReference type="SMART" id="SM00448">
    <property type="entry name" value="REC"/>
    <property type="match status" value="1"/>
</dbReference>
<keyword evidence="3" id="KW-0808">Transferase</keyword>
<feature type="domain" description="Response regulatory" evidence="2">
    <location>
        <begin position="4"/>
        <end position="119"/>
    </location>
</feature>
<keyword evidence="4" id="KW-1185">Reference proteome</keyword>
<keyword evidence="1" id="KW-0597">Phosphoprotein</keyword>
<dbReference type="Gene3D" id="3.40.50.2300">
    <property type="match status" value="1"/>
</dbReference>
<dbReference type="GO" id="GO:0000160">
    <property type="term" value="P:phosphorelay signal transduction system"/>
    <property type="evidence" value="ECO:0007669"/>
    <property type="project" value="InterPro"/>
</dbReference>
<name>S2ET23_9ARCH</name>
<dbReference type="InterPro" id="IPR011006">
    <property type="entry name" value="CheY-like_superfamily"/>
</dbReference>
<evidence type="ECO:0000313" key="3">
    <source>
        <dbReference type="EMBL" id="EPA05504.1"/>
    </source>
</evidence>
<evidence type="ECO:0000313" key="4">
    <source>
        <dbReference type="Proteomes" id="UP000014065"/>
    </source>
</evidence>
<gene>
    <name evidence="3" type="ORF">BG20_I0270</name>
</gene>
<dbReference type="PANTHER" id="PTHR44591">
    <property type="entry name" value="STRESS RESPONSE REGULATOR PROTEIN 1"/>
    <property type="match status" value="1"/>
</dbReference>